<keyword evidence="3" id="KW-1185">Reference proteome</keyword>
<reference evidence="3" key="1">
    <citation type="journal article" date="2019" name="Int. J. Syst. Evol. Microbiol.">
        <title>The Global Catalogue of Microorganisms (GCM) 10K type strain sequencing project: providing services to taxonomists for standard genome sequencing and annotation.</title>
        <authorList>
            <consortium name="The Broad Institute Genomics Platform"/>
            <consortium name="The Broad Institute Genome Sequencing Center for Infectious Disease"/>
            <person name="Wu L."/>
            <person name="Ma J."/>
        </authorList>
    </citation>
    <scope>NUCLEOTIDE SEQUENCE [LARGE SCALE GENOMIC DNA]</scope>
    <source>
        <strain evidence="3">JCM 18298</strain>
    </source>
</reference>
<accession>A0ABP9KWM3</accession>
<sequence length="72" mass="7575">MSQQTREPAVIGLAFAHIARENAADGSGGSEAAMRVVIQQPHSIRRELAVLSLLILFGLLTVAVLLLPSLVG</sequence>
<comment type="caution">
    <text evidence="2">The sequence shown here is derived from an EMBL/GenBank/DDBJ whole genome shotgun (WGS) entry which is preliminary data.</text>
</comment>
<keyword evidence="1" id="KW-1133">Transmembrane helix</keyword>
<gene>
    <name evidence="2" type="ORF">GCM10023318_53120</name>
</gene>
<feature type="transmembrane region" description="Helical" evidence="1">
    <location>
        <begin position="48"/>
        <end position="71"/>
    </location>
</feature>
<dbReference type="EMBL" id="BAABJM010000007">
    <property type="protein sequence ID" value="GAA5065768.1"/>
    <property type="molecule type" value="Genomic_DNA"/>
</dbReference>
<evidence type="ECO:0000313" key="3">
    <source>
        <dbReference type="Proteomes" id="UP001500603"/>
    </source>
</evidence>
<dbReference type="Proteomes" id="UP001500603">
    <property type="component" value="Unassembled WGS sequence"/>
</dbReference>
<keyword evidence="1" id="KW-0812">Transmembrane</keyword>
<name>A0ABP9KWM3_9NOCA</name>
<organism evidence="2 3">
    <name type="scientific">Nocardia callitridis</name>
    <dbReference type="NCBI Taxonomy" id="648753"/>
    <lineage>
        <taxon>Bacteria</taxon>
        <taxon>Bacillati</taxon>
        <taxon>Actinomycetota</taxon>
        <taxon>Actinomycetes</taxon>
        <taxon>Mycobacteriales</taxon>
        <taxon>Nocardiaceae</taxon>
        <taxon>Nocardia</taxon>
    </lineage>
</organism>
<evidence type="ECO:0000313" key="2">
    <source>
        <dbReference type="EMBL" id="GAA5065768.1"/>
    </source>
</evidence>
<dbReference type="RefSeq" id="WP_345498820.1">
    <property type="nucleotide sequence ID" value="NZ_BAABJM010000007.1"/>
</dbReference>
<protein>
    <submittedName>
        <fullName evidence="2">Uncharacterized protein</fullName>
    </submittedName>
</protein>
<keyword evidence="1" id="KW-0472">Membrane</keyword>
<evidence type="ECO:0000256" key="1">
    <source>
        <dbReference type="SAM" id="Phobius"/>
    </source>
</evidence>
<proteinExistence type="predicted"/>